<protein>
    <recommendedName>
        <fullName evidence="3">Zn-ribbon-containing, possibly RNA-binding protein and truncated derivatives</fullName>
    </recommendedName>
</protein>
<evidence type="ECO:0008006" key="3">
    <source>
        <dbReference type="Google" id="ProtNLM"/>
    </source>
</evidence>
<reference evidence="2" key="1">
    <citation type="submission" date="2018-06" db="EMBL/GenBank/DDBJ databases">
        <authorList>
            <person name="Zhirakovskaya E."/>
        </authorList>
    </citation>
    <scope>NUCLEOTIDE SEQUENCE</scope>
</reference>
<sequence length="170" mass="18432">MNYNGVLFQSEDIRAMPVRKRAFSKSLASILAADDNGLQPLFAHAHRLQTLNRLLRGALGEPLGPHVCLCNIHTDTAIVTADSPAWLTQLRYQAPTILHILQSQPGLESLRKVRFKVQPVSEPTEPASPPRRASLSPSGAEILESAAEGIQDSELAQALRRLALNGSAKA</sequence>
<evidence type="ECO:0000256" key="1">
    <source>
        <dbReference type="SAM" id="MobiDB-lite"/>
    </source>
</evidence>
<gene>
    <name evidence="2" type="ORF">MNBD_GAMMA20-1141</name>
</gene>
<proteinExistence type="predicted"/>
<dbReference type="AlphaFoldDB" id="A0A3B1AXM1"/>
<evidence type="ECO:0000313" key="2">
    <source>
        <dbReference type="EMBL" id="VAW98764.1"/>
    </source>
</evidence>
<organism evidence="2">
    <name type="scientific">hydrothermal vent metagenome</name>
    <dbReference type="NCBI Taxonomy" id="652676"/>
    <lineage>
        <taxon>unclassified sequences</taxon>
        <taxon>metagenomes</taxon>
        <taxon>ecological metagenomes</taxon>
    </lineage>
</organism>
<dbReference type="Pfam" id="PF05258">
    <property type="entry name" value="DciA"/>
    <property type="match status" value="1"/>
</dbReference>
<name>A0A3B1AXM1_9ZZZZ</name>
<accession>A0A3B1AXM1</accession>
<dbReference type="EMBL" id="UOFU01000153">
    <property type="protein sequence ID" value="VAW98764.1"/>
    <property type="molecule type" value="Genomic_DNA"/>
</dbReference>
<dbReference type="InterPro" id="IPR007922">
    <property type="entry name" value="DciA-like"/>
</dbReference>
<feature type="region of interest" description="Disordered" evidence="1">
    <location>
        <begin position="118"/>
        <end position="140"/>
    </location>
</feature>